<dbReference type="Proteomes" id="UP001208570">
    <property type="component" value="Unassembled WGS sequence"/>
</dbReference>
<reference evidence="2" key="1">
    <citation type="journal article" date="2023" name="Mol. Biol. Evol.">
        <title>Third-Generation Sequencing Reveals the Adaptive Role of the Epigenome in Three Deep-Sea Polychaetes.</title>
        <authorList>
            <person name="Perez M."/>
            <person name="Aroh O."/>
            <person name="Sun Y."/>
            <person name="Lan Y."/>
            <person name="Juniper S.K."/>
            <person name="Young C.R."/>
            <person name="Angers B."/>
            <person name="Qian P.Y."/>
        </authorList>
    </citation>
    <scope>NUCLEOTIDE SEQUENCE</scope>
    <source>
        <strain evidence="2">P08H-3</strain>
    </source>
</reference>
<dbReference type="EMBL" id="JAODUP010000033">
    <property type="protein sequence ID" value="KAK2166926.1"/>
    <property type="molecule type" value="Genomic_DNA"/>
</dbReference>
<keyword evidence="3" id="KW-1185">Reference proteome</keyword>
<feature type="region of interest" description="Disordered" evidence="1">
    <location>
        <begin position="236"/>
        <end position="261"/>
    </location>
</feature>
<dbReference type="AlphaFoldDB" id="A0AAD9K9C6"/>
<evidence type="ECO:0000256" key="1">
    <source>
        <dbReference type="SAM" id="MobiDB-lite"/>
    </source>
</evidence>
<sequence length="445" mass="48285">MSCAKGCDAQLGSCDAQLDSCDVRFGSSVSPVGVCDPQRGPQTPPGHFHKDIQTSISNNNSSCNMPHKNYCNEDSLQRTSLVASPGGAPGRSKLRKRYCSRWDSVVSPPKLAKVMCPPSGFGVWNTDSSVLGCVQSANSIQTGLMRRNSFNCDGNNQPTNVTPKSGSRLTTTSTYHTNGLGPSNCLAGCNSSTITMETKQVIDAADSDYSDEEMVSVGELPDVDYNCDNKLRGPRCPRRAPAGQPRRISSQRCARHGPQSADCRPKSGATAKYYCGVKFKTPCIGLDMAMKGEKIRLRRYMLHESAPGRHPSGGLLSSVSGKQLCFVHCPRWAIGLRMAEYAARKSRHDYIIPLKFKWAPIIRPGNKLLGPRPDPRRPSVEADLKWHTLRDNGRSASDDSPRLGLGSPPPSLAPKGRRSVHDRGDTSCRRSAPPPTIRVRLGGGH</sequence>
<evidence type="ECO:0000313" key="2">
    <source>
        <dbReference type="EMBL" id="KAK2166926.1"/>
    </source>
</evidence>
<gene>
    <name evidence="2" type="ORF">LSH36_33g01007</name>
</gene>
<organism evidence="2 3">
    <name type="scientific">Paralvinella palmiformis</name>
    <dbReference type="NCBI Taxonomy" id="53620"/>
    <lineage>
        <taxon>Eukaryota</taxon>
        <taxon>Metazoa</taxon>
        <taxon>Spiralia</taxon>
        <taxon>Lophotrochozoa</taxon>
        <taxon>Annelida</taxon>
        <taxon>Polychaeta</taxon>
        <taxon>Sedentaria</taxon>
        <taxon>Canalipalpata</taxon>
        <taxon>Terebellida</taxon>
        <taxon>Terebelliformia</taxon>
        <taxon>Alvinellidae</taxon>
        <taxon>Paralvinella</taxon>
    </lineage>
</organism>
<evidence type="ECO:0000313" key="3">
    <source>
        <dbReference type="Proteomes" id="UP001208570"/>
    </source>
</evidence>
<feature type="compositionally biased region" description="Basic and acidic residues" evidence="1">
    <location>
        <begin position="373"/>
        <end position="401"/>
    </location>
</feature>
<feature type="region of interest" description="Disordered" evidence="1">
    <location>
        <begin position="367"/>
        <end position="445"/>
    </location>
</feature>
<name>A0AAD9K9C6_9ANNE</name>
<comment type="caution">
    <text evidence="2">The sequence shown here is derived from an EMBL/GenBank/DDBJ whole genome shotgun (WGS) entry which is preliminary data.</text>
</comment>
<accession>A0AAD9K9C6</accession>
<feature type="compositionally biased region" description="Basic and acidic residues" evidence="1">
    <location>
        <begin position="419"/>
        <end position="428"/>
    </location>
</feature>
<proteinExistence type="predicted"/>
<protein>
    <submittedName>
        <fullName evidence="2">Uncharacterized protein</fullName>
    </submittedName>
</protein>